<dbReference type="Gene3D" id="3.30.160.20">
    <property type="match status" value="1"/>
</dbReference>
<dbReference type="EMBL" id="HBGE01012690">
    <property type="protein sequence ID" value="CAD9101278.1"/>
    <property type="molecule type" value="Transcribed_RNA"/>
</dbReference>
<feature type="transmembrane region" description="Helical" evidence="2">
    <location>
        <begin position="54"/>
        <end position="76"/>
    </location>
</feature>
<sequence length="252" mass="27642">MIFLPISAMGGGAGSCQRQHGAAAGVEEGPVPGVAPLAGAASAAARARRRRRSLWPPALLLAPLCLCAAWPAAWVAGRGHTPSPRPATLCRATRGEEAAKAAAAAQLLKRPKRQVEKEDLDLRFSRSSGPGGQNVNKVETKVDVRFDASSARFLPDWVKEKLLQQQAKRVNSQGLLAFSVQEQRTQGENIRLAVKKLQAWIDQAAYIPPPVDPEKGKRIQRIRKAASDKRVEDKRKKSEMRKMKTSMRQQRY</sequence>
<reference evidence="4" key="1">
    <citation type="submission" date="2021-01" db="EMBL/GenBank/DDBJ databases">
        <authorList>
            <person name="Corre E."/>
            <person name="Pelletier E."/>
            <person name="Niang G."/>
            <person name="Scheremetjew M."/>
            <person name="Finn R."/>
            <person name="Kale V."/>
            <person name="Holt S."/>
            <person name="Cochrane G."/>
            <person name="Meng A."/>
            <person name="Brown T."/>
            <person name="Cohen L."/>
        </authorList>
    </citation>
    <scope>NUCLEOTIDE SEQUENCE</scope>
    <source>
        <strain evidence="4">OF101</strain>
    </source>
</reference>
<name>A0A7S1LDG0_ALECA</name>
<feature type="domain" description="Prokaryotic-type class I peptide chain release factors" evidence="3">
    <location>
        <begin position="126"/>
        <end position="142"/>
    </location>
</feature>
<proteinExistence type="predicted"/>
<dbReference type="Pfam" id="PF00472">
    <property type="entry name" value="RF-1"/>
    <property type="match status" value="1"/>
</dbReference>
<dbReference type="GO" id="GO:0003747">
    <property type="term" value="F:translation release factor activity"/>
    <property type="evidence" value="ECO:0007669"/>
    <property type="project" value="InterPro"/>
</dbReference>
<keyword evidence="2" id="KW-1133">Transmembrane helix</keyword>
<dbReference type="PANTHER" id="PTHR47352">
    <property type="entry name" value="CLASS I PEPTIDE CHAIN RELEASE FACTOR"/>
    <property type="match status" value="1"/>
</dbReference>
<dbReference type="PROSITE" id="PS00745">
    <property type="entry name" value="RF_PROK_I"/>
    <property type="match status" value="1"/>
</dbReference>
<feature type="compositionally biased region" description="Basic and acidic residues" evidence="1">
    <location>
        <begin position="225"/>
        <end position="242"/>
    </location>
</feature>
<evidence type="ECO:0000313" key="4">
    <source>
        <dbReference type="EMBL" id="CAD9101278.1"/>
    </source>
</evidence>
<keyword evidence="2" id="KW-0812">Transmembrane</keyword>
<dbReference type="AlphaFoldDB" id="A0A7S1LDG0"/>
<dbReference type="PANTHER" id="PTHR47352:SF1">
    <property type="entry name" value="CLASS I PEPTIDE CHAIN RELEASE FACTOR"/>
    <property type="match status" value="1"/>
</dbReference>
<accession>A0A7S1LDG0</accession>
<keyword evidence="2" id="KW-0472">Membrane</keyword>
<evidence type="ECO:0000256" key="2">
    <source>
        <dbReference type="SAM" id="Phobius"/>
    </source>
</evidence>
<evidence type="ECO:0000256" key="1">
    <source>
        <dbReference type="SAM" id="MobiDB-lite"/>
    </source>
</evidence>
<dbReference type="InterPro" id="IPR000352">
    <property type="entry name" value="Pep_chain_release_fac_I"/>
</dbReference>
<gene>
    <name evidence="4" type="ORF">ACAT0790_LOCUS7506</name>
</gene>
<protein>
    <recommendedName>
        <fullName evidence="3">Prokaryotic-type class I peptide chain release factors domain-containing protein</fullName>
    </recommendedName>
</protein>
<dbReference type="SUPFAM" id="SSF110916">
    <property type="entry name" value="Peptidyl-tRNA hydrolase domain-like"/>
    <property type="match status" value="1"/>
</dbReference>
<dbReference type="NCBIfam" id="NF006718">
    <property type="entry name" value="PRK09256.1"/>
    <property type="match status" value="1"/>
</dbReference>
<organism evidence="4">
    <name type="scientific">Alexandrium catenella</name>
    <name type="common">Red tide dinoflagellate</name>
    <name type="synonym">Gonyaulax catenella</name>
    <dbReference type="NCBI Taxonomy" id="2925"/>
    <lineage>
        <taxon>Eukaryota</taxon>
        <taxon>Sar</taxon>
        <taxon>Alveolata</taxon>
        <taxon>Dinophyceae</taxon>
        <taxon>Gonyaulacales</taxon>
        <taxon>Pyrocystaceae</taxon>
        <taxon>Alexandrium</taxon>
    </lineage>
</organism>
<evidence type="ECO:0000259" key="3">
    <source>
        <dbReference type="PROSITE" id="PS00745"/>
    </source>
</evidence>
<feature type="region of interest" description="Disordered" evidence="1">
    <location>
        <begin position="209"/>
        <end position="252"/>
    </location>
</feature>
<feature type="compositionally biased region" description="Basic residues" evidence="1">
    <location>
        <begin position="243"/>
        <end position="252"/>
    </location>
</feature>